<evidence type="ECO:0008006" key="4">
    <source>
        <dbReference type="Google" id="ProtNLM"/>
    </source>
</evidence>
<evidence type="ECO:0000256" key="1">
    <source>
        <dbReference type="SAM" id="Phobius"/>
    </source>
</evidence>
<dbReference type="STRING" id="661399.AQJ67_19920"/>
<organism evidence="2 3">
    <name type="scientific">Streptomyces caeruleatus</name>
    <dbReference type="NCBI Taxonomy" id="661399"/>
    <lineage>
        <taxon>Bacteria</taxon>
        <taxon>Bacillati</taxon>
        <taxon>Actinomycetota</taxon>
        <taxon>Actinomycetes</taxon>
        <taxon>Kitasatosporales</taxon>
        <taxon>Streptomycetaceae</taxon>
        <taxon>Streptomyces</taxon>
    </lineage>
</organism>
<dbReference type="EMBL" id="LMWY01000023">
    <property type="protein sequence ID" value="KUO02714.1"/>
    <property type="molecule type" value="Genomic_DNA"/>
</dbReference>
<feature type="transmembrane region" description="Helical" evidence="1">
    <location>
        <begin position="94"/>
        <end position="116"/>
    </location>
</feature>
<dbReference type="PANTHER" id="PTHR37488">
    <property type="entry name" value="DUF1275 DOMAIN-CONTAINING PROTEIN"/>
    <property type="match status" value="1"/>
</dbReference>
<keyword evidence="1" id="KW-0472">Membrane</keyword>
<dbReference type="Proteomes" id="UP000053429">
    <property type="component" value="Unassembled WGS sequence"/>
</dbReference>
<dbReference type="AlphaFoldDB" id="A0A101U272"/>
<dbReference type="RefSeq" id="WP_063807346.1">
    <property type="nucleotide sequence ID" value="NZ_KQ948929.1"/>
</dbReference>
<feature type="transmembrane region" description="Helical" evidence="1">
    <location>
        <begin position="181"/>
        <end position="200"/>
    </location>
</feature>
<dbReference type="Pfam" id="PF06912">
    <property type="entry name" value="DUF1275"/>
    <property type="match status" value="1"/>
</dbReference>
<dbReference type="PANTHER" id="PTHR37488:SF2">
    <property type="entry name" value="DUF1275 DOMAIN-CONTAINING PROTEIN"/>
    <property type="match status" value="1"/>
</dbReference>
<name>A0A101U272_9ACTN</name>
<protein>
    <recommendedName>
        <fullName evidence="4">DUF1275 family protein</fullName>
    </recommendedName>
</protein>
<proteinExistence type="predicted"/>
<feature type="transmembrane region" description="Helical" evidence="1">
    <location>
        <begin position="48"/>
        <end position="74"/>
    </location>
</feature>
<sequence length="236" mass="23512">MSVPVPVPARSDPLPKALIVLTAVTGIVDAVAFLGLGQVFTAFMTGNILFLGFAVAGGEGLTPLGSLTALAGFAVGAVAGSRLGVATADRPRRWLLASATLASTLLAAAALTAIGLETVRGGLAPRHYAVIALTALAMGVRSATMWRLGAGLNTTLVTGTLVTWIRRSTLGGGTPDTSQPYRVAALVAVFAGAAVGTLLLRAGLAVALSVAAAGVLACIGGYVAHPASRRSEACAR</sequence>
<dbReference type="OrthoDB" id="4236867at2"/>
<keyword evidence="1" id="KW-0812">Transmembrane</keyword>
<comment type="caution">
    <text evidence="2">The sequence shown here is derived from an EMBL/GenBank/DDBJ whole genome shotgun (WGS) entry which is preliminary data.</text>
</comment>
<evidence type="ECO:0000313" key="2">
    <source>
        <dbReference type="EMBL" id="KUO02714.1"/>
    </source>
</evidence>
<feature type="transmembrane region" description="Helical" evidence="1">
    <location>
        <begin position="205"/>
        <end position="224"/>
    </location>
</feature>
<feature type="transmembrane region" description="Helical" evidence="1">
    <location>
        <begin position="17"/>
        <end position="36"/>
    </location>
</feature>
<keyword evidence="1" id="KW-1133">Transmembrane helix</keyword>
<accession>A0A101U272</accession>
<evidence type="ECO:0000313" key="3">
    <source>
        <dbReference type="Proteomes" id="UP000053429"/>
    </source>
</evidence>
<reference evidence="2 3" key="1">
    <citation type="submission" date="2015-10" db="EMBL/GenBank/DDBJ databases">
        <title>Draft genome sequence of Streptomyces caeruleatus NRRL B-24802, type strain for the species Streptomyces caeruleatus.</title>
        <authorList>
            <person name="Ruckert C."/>
            <person name="Winkler A."/>
            <person name="Kalinowski J."/>
            <person name="Kampfer P."/>
            <person name="Glaeser S."/>
        </authorList>
    </citation>
    <scope>NUCLEOTIDE SEQUENCE [LARGE SCALE GENOMIC DNA]</scope>
    <source>
        <strain evidence="2 3">NRRL B-24802</strain>
    </source>
</reference>
<gene>
    <name evidence="2" type="ORF">AQJ67_19920</name>
</gene>
<keyword evidence="3" id="KW-1185">Reference proteome</keyword>
<dbReference type="InterPro" id="IPR010699">
    <property type="entry name" value="DUF1275"/>
</dbReference>